<comment type="caution">
    <text evidence="2">The sequence shown here is derived from an EMBL/GenBank/DDBJ whole genome shotgun (WGS) entry which is preliminary data.</text>
</comment>
<organism evidence="2 3">
    <name type="scientific">Thalassotalea marina</name>
    <dbReference type="NCBI Taxonomy" id="1673741"/>
    <lineage>
        <taxon>Bacteria</taxon>
        <taxon>Pseudomonadati</taxon>
        <taxon>Pseudomonadota</taxon>
        <taxon>Gammaproteobacteria</taxon>
        <taxon>Alteromonadales</taxon>
        <taxon>Colwelliaceae</taxon>
        <taxon>Thalassotalea</taxon>
    </lineage>
</organism>
<keyword evidence="1" id="KW-0812">Transmembrane</keyword>
<keyword evidence="1" id="KW-0472">Membrane</keyword>
<keyword evidence="3" id="KW-1185">Reference proteome</keyword>
<proteinExistence type="predicted"/>
<feature type="transmembrane region" description="Helical" evidence="1">
    <location>
        <begin position="222"/>
        <end position="242"/>
    </location>
</feature>
<evidence type="ECO:0000313" key="3">
    <source>
        <dbReference type="Proteomes" id="UP000623842"/>
    </source>
</evidence>
<dbReference type="Pfam" id="PF12730">
    <property type="entry name" value="ABC2_membrane_4"/>
    <property type="match status" value="1"/>
</dbReference>
<dbReference type="RefSeq" id="WP_189767844.1">
    <property type="nucleotide sequence ID" value="NZ_BNCK01000002.1"/>
</dbReference>
<feature type="transmembrane region" description="Helical" evidence="1">
    <location>
        <begin position="147"/>
        <end position="168"/>
    </location>
</feature>
<name>A0A919BEM6_9GAMM</name>
<reference evidence="2" key="2">
    <citation type="submission" date="2020-09" db="EMBL/GenBank/DDBJ databases">
        <authorList>
            <person name="Sun Q."/>
            <person name="Kim S."/>
        </authorList>
    </citation>
    <scope>NUCLEOTIDE SEQUENCE</scope>
    <source>
        <strain evidence="2">KCTC 42731</strain>
    </source>
</reference>
<feature type="transmembrane region" description="Helical" evidence="1">
    <location>
        <begin position="103"/>
        <end position="135"/>
    </location>
</feature>
<dbReference type="EMBL" id="BNCK01000002">
    <property type="protein sequence ID" value="GHF84374.1"/>
    <property type="molecule type" value="Genomic_DNA"/>
</dbReference>
<feature type="transmembrane region" description="Helical" evidence="1">
    <location>
        <begin position="175"/>
        <end position="193"/>
    </location>
</feature>
<evidence type="ECO:0008006" key="4">
    <source>
        <dbReference type="Google" id="ProtNLM"/>
    </source>
</evidence>
<dbReference type="CDD" id="cd21809">
    <property type="entry name" value="ABC-2_lan_permease-like"/>
    <property type="match status" value="1"/>
</dbReference>
<reference evidence="2" key="1">
    <citation type="journal article" date="2014" name="Int. J. Syst. Evol. Microbiol.">
        <title>Complete genome sequence of Corynebacterium casei LMG S-19264T (=DSM 44701T), isolated from a smear-ripened cheese.</title>
        <authorList>
            <consortium name="US DOE Joint Genome Institute (JGI-PGF)"/>
            <person name="Walter F."/>
            <person name="Albersmeier A."/>
            <person name="Kalinowski J."/>
            <person name="Ruckert C."/>
        </authorList>
    </citation>
    <scope>NUCLEOTIDE SEQUENCE</scope>
    <source>
        <strain evidence="2">KCTC 42731</strain>
    </source>
</reference>
<dbReference type="AlphaFoldDB" id="A0A919BEM6"/>
<dbReference type="Proteomes" id="UP000623842">
    <property type="component" value="Unassembled WGS sequence"/>
</dbReference>
<accession>A0A919BEM6</accession>
<protein>
    <recommendedName>
        <fullName evidence="4">ABC transporter permease</fullName>
    </recommendedName>
</protein>
<evidence type="ECO:0000313" key="2">
    <source>
        <dbReference type="EMBL" id="GHF84374.1"/>
    </source>
</evidence>
<feature type="transmembrane region" description="Helical" evidence="1">
    <location>
        <begin position="60"/>
        <end position="82"/>
    </location>
</feature>
<evidence type="ECO:0000256" key="1">
    <source>
        <dbReference type="SAM" id="Phobius"/>
    </source>
</evidence>
<keyword evidence="1" id="KW-1133">Transmembrane helix</keyword>
<sequence length="248" mass="27827">MMNMITLMSVELTKLKRSQALLMSLLCPLAVVLLQLLFVMESSGQRIAKDGWQMYWMGTMSLWYMLMLPLFIALVTTLINHVEHKHAGLRLMLSFPVKTWQLFLVKVMIAWGIVILASLIMYGLTSLSIGFMMLLGYEGKDAFSSPFLSHLVKVAIASLPILVFGHILSWHYKNVVLPLAVGVAMTIAGMKMMNSEKYWVFNPWTYHTIGTSVSDPNVQQTAVQLGAGIGIAVLILSAWYFGRKEVHV</sequence>
<gene>
    <name evidence="2" type="ORF">GCM10017161_09730</name>
</gene>